<dbReference type="STRING" id="999627.SAMN05216236_101113"/>
<gene>
    <name evidence="1" type="ORF">SAMN05216236_101113</name>
</gene>
<name>A0A1I6X8S2_9RHOB</name>
<organism evidence="1 2">
    <name type="scientific">Sedimentitalea nanhaiensis</name>
    <dbReference type="NCBI Taxonomy" id="999627"/>
    <lineage>
        <taxon>Bacteria</taxon>
        <taxon>Pseudomonadati</taxon>
        <taxon>Pseudomonadota</taxon>
        <taxon>Alphaproteobacteria</taxon>
        <taxon>Rhodobacterales</taxon>
        <taxon>Paracoccaceae</taxon>
        <taxon>Sedimentitalea</taxon>
    </lineage>
</organism>
<dbReference type="Proteomes" id="UP000182466">
    <property type="component" value="Unassembled WGS sequence"/>
</dbReference>
<reference evidence="1 2" key="1">
    <citation type="submission" date="2016-10" db="EMBL/GenBank/DDBJ databases">
        <authorList>
            <person name="de Groot N.N."/>
        </authorList>
    </citation>
    <scope>NUCLEOTIDE SEQUENCE [LARGE SCALE GENOMIC DNA]</scope>
    <source>
        <strain evidence="1 2">CGMCC 1.10959</strain>
    </source>
</reference>
<dbReference type="OrthoDB" id="9793561at2"/>
<keyword evidence="2" id="KW-1185">Reference proteome</keyword>
<protein>
    <submittedName>
        <fullName evidence="1">Uncharacterized protein</fullName>
    </submittedName>
</protein>
<evidence type="ECO:0000313" key="1">
    <source>
        <dbReference type="EMBL" id="SFT34194.1"/>
    </source>
</evidence>
<accession>A0A1I6X8S2</accession>
<evidence type="ECO:0000313" key="2">
    <source>
        <dbReference type="Proteomes" id="UP000182466"/>
    </source>
</evidence>
<dbReference type="EMBL" id="FPAW01000001">
    <property type="protein sequence ID" value="SFT34194.1"/>
    <property type="molecule type" value="Genomic_DNA"/>
</dbReference>
<sequence length="86" mass="9149">MDIGYARHYYDDSGDCCGEAKLTLAYPLGDRFGVAGYVAYNPVSENFNRRATPAYEARTYGYSDGYGTIAGTPAALTASMMPGPSG</sequence>
<dbReference type="AlphaFoldDB" id="A0A1I6X8S2"/>
<dbReference type="RefSeq" id="WP_027263061.1">
    <property type="nucleotide sequence ID" value="NZ_FPAW01000001.1"/>
</dbReference>
<proteinExistence type="predicted"/>